<dbReference type="OrthoDB" id="9800887at2"/>
<dbReference type="PANTHER" id="PTHR34315">
    <property type="match status" value="1"/>
</dbReference>
<proteinExistence type="predicted"/>
<feature type="domain" description="Intradiol ring-cleavage dioxygenases" evidence="1">
    <location>
        <begin position="82"/>
        <end position="206"/>
    </location>
</feature>
<evidence type="ECO:0000259" key="1">
    <source>
        <dbReference type="Pfam" id="PF00775"/>
    </source>
</evidence>
<keyword evidence="2" id="KW-0560">Oxidoreductase</keyword>
<dbReference type="GO" id="GO:0008199">
    <property type="term" value="F:ferric iron binding"/>
    <property type="evidence" value="ECO:0007669"/>
    <property type="project" value="InterPro"/>
</dbReference>
<dbReference type="Pfam" id="PF00775">
    <property type="entry name" value="Dioxygenase_C"/>
    <property type="match status" value="1"/>
</dbReference>
<dbReference type="Gene3D" id="2.60.130.10">
    <property type="entry name" value="Aromatic compound dioxygenase"/>
    <property type="match status" value="1"/>
</dbReference>
<dbReference type="PANTHER" id="PTHR34315:SF1">
    <property type="entry name" value="INTRADIOL RING-CLEAVAGE DIOXYGENASES DOMAIN-CONTAINING PROTEIN-RELATED"/>
    <property type="match status" value="1"/>
</dbReference>
<dbReference type="CDD" id="cd03457">
    <property type="entry name" value="intradiol_dioxygenase_like"/>
    <property type="match status" value="1"/>
</dbReference>
<evidence type="ECO:0000313" key="2">
    <source>
        <dbReference type="EMBL" id="TKK77302.1"/>
    </source>
</evidence>
<dbReference type="SUPFAM" id="SSF49482">
    <property type="entry name" value="Aromatic compound dioxygenase"/>
    <property type="match status" value="1"/>
</dbReference>
<comment type="caution">
    <text evidence="2">The sequence shown here is derived from an EMBL/GenBank/DDBJ whole genome shotgun (WGS) entry which is preliminary data.</text>
</comment>
<dbReference type="InterPro" id="IPR006311">
    <property type="entry name" value="TAT_signal"/>
</dbReference>
<organism evidence="2 3">
    <name type="scientific">Herbidospora galbida</name>
    <dbReference type="NCBI Taxonomy" id="2575442"/>
    <lineage>
        <taxon>Bacteria</taxon>
        <taxon>Bacillati</taxon>
        <taxon>Actinomycetota</taxon>
        <taxon>Actinomycetes</taxon>
        <taxon>Streptosporangiales</taxon>
        <taxon>Streptosporangiaceae</taxon>
        <taxon>Herbidospora</taxon>
    </lineage>
</organism>
<dbReference type="InterPro" id="IPR015889">
    <property type="entry name" value="Intradiol_dOase_core"/>
</dbReference>
<keyword evidence="3" id="KW-1185">Reference proteome</keyword>
<dbReference type="InterPro" id="IPR000627">
    <property type="entry name" value="Intradiol_dOase_C"/>
</dbReference>
<dbReference type="Proteomes" id="UP000308705">
    <property type="component" value="Unassembled WGS sequence"/>
</dbReference>
<dbReference type="PROSITE" id="PS51318">
    <property type="entry name" value="TAT"/>
    <property type="match status" value="1"/>
</dbReference>
<evidence type="ECO:0000313" key="3">
    <source>
        <dbReference type="Proteomes" id="UP000308705"/>
    </source>
</evidence>
<dbReference type="GO" id="GO:0016702">
    <property type="term" value="F:oxidoreductase activity, acting on single donors with incorporation of molecular oxygen, incorporation of two atoms of oxygen"/>
    <property type="evidence" value="ECO:0007669"/>
    <property type="project" value="InterPro"/>
</dbReference>
<accession>A0A4U3LNU2</accession>
<sequence>MTDHDEGNRVSRRTMIAGVGSIGLGTLLAACGSGGPAPVTTSTGATATITPRAATGDLTALFESSGTCVLTPSTTPGPYYFDADRIRSDIREDRPGTRLDLAIRVRDSETCAPLKDAVVEIWHCDAGGLYSGAESASTGGPGGGGGGDLVPADGNRYLRGAQVTNADGIVTFTTIWPGWYPGRTVHVHAMVHVGGDRTLTTQVMFDEALNDAVLAAEPYAGRGGRDTRNENDSIFQAAMVMKTVRAGDGHRGAITFDADPDRNGR</sequence>
<dbReference type="EMBL" id="SZQA01000076">
    <property type="protein sequence ID" value="TKK77302.1"/>
    <property type="molecule type" value="Genomic_DNA"/>
</dbReference>
<gene>
    <name evidence="2" type="ORF">FDA94_37955</name>
</gene>
<name>A0A4U3LNU2_9ACTN</name>
<reference evidence="2 3" key="1">
    <citation type="submission" date="2019-04" db="EMBL/GenBank/DDBJ databases">
        <title>Herbidospora sp. NEAU-GS14.nov., a novel actinomycete isolated from soil.</title>
        <authorList>
            <person name="Han L."/>
        </authorList>
    </citation>
    <scope>NUCLEOTIDE SEQUENCE [LARGE SCALE GENOMIC DNA]</scope>
    <source>
        <strain evidence="2 3">NEAU-GS14</strain>
    </source>
</reference>
<dbReference type="RefSeq" id="WP_137251851.1">
    <property type="nucleotide sequence ID" value="NZ_SZQA01000076.1"/>
</dbReference>
<protein>
    <submittedName>
        <fullName evidence="2">Intradiol ring-cleavage dioxygenase</fullName>
    </submittedName>
</protein>
<dbReference type="AlphaFoldDB" id="A0A4U3LNU2"/>
<keyword evidence="2" id="KW-0223">Dioxygenase</keyword>